<dbReference type="Gene3D" id="3.10.20.370">
    <property type="match status" value="1"/>
</dbReference>
<organism evidence="17 18">
    <name type="scientific">Hibiscus syriacus</name>
    <name type="common">Rose of Sharon</name>
    <dbReference type="NCBI Taxonomy" id="106335"/>
    <lineage>
        <taxon>Eukaryota</taxon>
        <taxon>Viridiplantae</taxon>
        <taxon>Streptophyta</taxon>
        <taxon>Embryophyta</taxon>
        <taxon>Tracheophyta</taxon>
        <taxon>Spermatophyta</taxon>
        <taxon>Magnoliopsida</taxon>
        <taxon>eudicotyledons</taxon>
        <taxon>Gunneridae</taxon>
        <taxon>Pentapetalae</taxon>
        <taxon>rosids</taxon>
        <taxon>malvids</taxon>
        <taxon>Malvales</taxon>
        <taxon>Malvaceae</taxon>
        <taxon>Malvoideae</taxon>
        <taxon>Hibiscus</taxon>
    </lineage>
</organism>
<keyword evidence="10" id="KW-0229">DNA integration</keyword>
<evidence type="ECO:0000256" key="13">
    <source>
        <dbReference type="ARBA" id="ARBA00023125"/>
    </source>
</evidence>
<dbReference type="InterPro" id="IPR036397">
    <property type="entry name" value="RNaseH_sf"/>
</dbReference>
<dbReference type="GO" id="GO:0015074">
    <property type="term" value="P:DNA integration"/>
    <property type="evidence" value="ECO:0007669"/>
    <property type="project" value="UniProtKB-KW"/>
</dbReference>
<keyword evidence="2" id="KW-0808">Transferase</keyword>
<reference evidence="17" key="1">
    <citation type="submission" date="2019-09" db="EMBL/GenBank/DDBJ databases">
        <title>Draft genome information of white flower Hibiscus syriacus.</title>
        <authorList>
            <person name="Kim Y.-M."/>
        </authorList>
    </citation>
    <scope>NUCLEOTIDE SEQUENCE [LARGE SCALE GENOMIC DNA]</scope>
    <source>
        <strain evidence="17">YM2019G1</strain>
    </source>
</reference>
<dbReference type="InterPro" id="IPR000953">
    <property type="entry name" value="Chromo/chromo_shadow_dom"/>
</dbReference>
<feature type="domain" description="Chromo" evidence="15">
    <location>
        <begin position="469"/>
        <end position="503"/>
    </location>
</feature>
<dbReference type="Pfam" id="PF00385">
    <property type="entry name" value="Chromo"/>
    <property type="match status" value="1"/>
</dbReference>
<dbReference type="Pfam" id="PF24626">
    <property type="entry name" value="SH3_Tf2-1"/>
    <property type="match status" value="1"/>
</dbReference>
<keyword evidence="7" id="KW-0255">Endonuclease</keyword>
<dbReference type="GO" id="GO:0003964">
    <property type="term" value="F:RNA-directed DNA polymerase activity"/>
    <property type="evidence" value="ECO:0007669"/>
    <property type="project" value="UniProtKB-KW"/>
</dbReference>
<dbReference type="InterPro" id="IPR043128">
    <property type="entry name" value="Rev_trsase/Diguanyl_cyclase"/>
</dbReference>
<keyword evidence="8" id="KW-0378">Hydrolase</keyword>
<dbReference type="Gene3D" id="3.30.70.270">
    <property type="match status" value="1"/>
</dbReference>
<evidence type="ECO:0000313" key="17">
    <source>
        <dbReference type="EMBL" id="KAE8692279.1"/>
    </source>
</evidence>
<evidence type="ECO:0000256" key="10">
    <source>
        <dbReference type="ARBA" id="ARBA00022908"/>
    </source>
</evidence>
<dbReference type="InterPro" id="IPR050951">
    <property type="entry name" value="Retrovirus_Pol_polyprotein"/>
</dbReference>
<evidence type="ECO:0000256" key="4">
    <source>
        <dbReference type="ARBA" id="ARBA00022722"/>
    </source>
</evidence>
<dbReference type="GO" id="GO:0006310">
    <property type="term" value="P:DNA recombination"/>
    <property type="evidence" value="ECO:0007669"/>
    <property type="project" value="UniProtKB-KW"/>
</dbReference>
<dbReference type="PROSITE" id="PS50013">
    <property type="entry name" value="CHROMO_2"/>
    <property type="match status" value="1"/>
</dbReference>
<dbReference type="FunFam" id="3.10.20.370:FF:000001">
    <property type="entry name" value="Retrovirus-related Pol polyprotein from transposon 17.6-like protein"/>
    <property type="match status" value="1"/>
</dbReference>
<evidence type="ECO:0000259" key="15">
    <source>
        <dbReference type="PROSITE" id="PS50013"/>
    </source>
</evidence>
<proteinExistence type="predicted"/>
<evidence type="ECO:0000259" key="16">
    <source>
        <dbReference type="PROSITE" id="PS50994"/>
    </source>
</evidence>
<dbReference type="InterPro" id="IPR016197">
    <property type="entry name" value="Chromo-like_dom_sf"/>
</dbReference>
<dbReference type="CDD" id="cd00024">
    <property type="entry name" value="CD_CSD"/>
    <property type="match status" value="1"/>
</dbReference>
<evidence type="ECO:0008006" key="19">
    <source>
        <dbReference type="Google" id="ProtNLM"/>
    </source>
</evidence>
<evidence type="ECO:0000256" key="1">
    <source>
        <dbReference type="ARBA" id="ARBA00022670"/>
    </source>
</evidence>
<dbReference type="FunFam" id="1.10.340.70:FF:000001">
    <property type="entry name" value="Retrovirus-related Pol polyprotein from transposon gypsy-like Protein"/>
    <property type="match status" value="1"/>
</dbReference>
<evidence type="ECO:0000256" key="7">
    <source>
        <dbReference type="ARBA" id="ARBA00022759"/>
    </source>
</evidence>
<dbReference type="InterPro" id="IPR056924">
    <property type="entry name" value="SH3_Tf2-1"/>
</dbReference>
<dbReference type="GO" id="GO:0004519">
    <property type="term" value="F:endonuclease activity"/>
    <property type="evidence" value="ECO:0007669"/>
    <property type="project" value="UniProtKB-KW"/>
</dbReference>
<evidence type="ECO:0000256" key="8">
    <source>
        <dbReference type="ARBA" id="ARBA00022801"/>
    </source>
</evidence>
<dbReference type="Gene3D" id="3.30.420.10">
    <property type="entry name" value="Ribonuclease H-like superfamily/Ribonuclease H"/>
    <property type="match status" value="1"/>
</dbReference>
<comment type="caution">
    <text evidence="17">The sequence shown here is derived from an EMBL/GenBank/DDBJ whole genome shotgun (WGS) entry which is preliminary data.</text>
</comment>
<evidence type="ECO:0000313" key="18">
    <source>
        <dbReference type="Proteomes" id="UP000436088"/>
    </source>
</evidence>
<keyword evidence="18" id="KW-1185">Reference proteome</keyword>
<dbReference type="SUPFAM" id="SSF54160">
    <property type="entry name" value="Chromo domain-like"/>
    <property type="match status" value="1"/>
</dbReference>
<dbReference type="Pfam" id="PF17921">
    <property type="entry name" value="Integrase_H2C2"/>
    <property type="match status" value="1"/>
</dbReference>
<evidence type="ECO:0000256" key="5">
    <source>
        <dbReference type="ARBA" id="ARBA00022723"/>
    </source>
</evidence>
<dbReference type="InterPro" id="IPR001584">
    <property type="entry name" value="Integrase_cat-core"/>
</dbReference>
<keyword evidence="13" id="KW-0238">DNA-binding</keyword>
<keyword evidence="14" id="KW-0233">DNA recombination</keyword>
<feature type="domain" description="Integrase catalytic" evidence="16">
    <location>
        <begin position="194"/>
        <end position="318"/>
    </location>
</feature>
<dbReference type="SUPFAM" id="SSF56672">
    <property type="entry name" value="DNA/RNA polymerases"/>
    <property type="match status" value="1"/>
</dbReference>
<dbReference type="GO" id="GO:0006508">
    <property type="term" value="P:proteolysis"/>
    <property type="evidence" value="ECO:0007669"/>
    <property type="project" value="UniProtKB-KW"/>
</dbReference>
<evidence type="ECO:0000256" key="2">
    <source>
        <dbReference type="ARBA" id="ARBA00022679"/>
    </source>
</evidence>
<sequence length="503" mass="58893">MEKDMVRAIDEWQVPTKVTELRSFLELANYYRSTFDEIKLAMISEPILVLSDHTKPFEVFTDASDVAIGGVLMQEGHPIAYESRKLNETERRYTVHEKEMTAVVHYLRTWRHYLFGSKFVVFTNNIANSYFLTQKKLSPKQARWQEFLAEFDLSLDHKPRKFEGLRKELMRECHDSKWAGHPGIHRTLVLIAEHYYWPHMGNDVEAYVKTYLVCRLHISDGFYSIMVVVDRFSKYGIFIPASKVCPAEEAARLFLKYVVKYWSVPKMIISDPDTRFTGRFWKELFKLMGSSLNFSISVHPKTDGQTERVNALVETYLRHYPLTLNAVVTGYQGPNPTTYQFAKEWQEQHELARACLHKVGKWTKKWVDRKRRDVNFEVGDLVLPKLSGILRNPYHKGLVRRYEGPFKVLKRVCTMAYKLELPSIIKAHHMFHLSLLKPYHQDEEELDRGKSHRAPVGVKVSYEREVEAIHAERAVHGVGKRPRHEYLVQWKGLPESEGSWETS</sequence>
<keyword evidence="11" id="KW-0695">RNA-directed DNA polymerase</keyword>
<keyword evidence="3" id="KW-0548">Nucleotidyltransferase</keyword>
<dbReference type="Pfam" id="PF17917">
    <property type="entry name" value="RT_RNaseH"/>
    <property type="match status" value="1"/>
</dbReference>
<evidence type="ECO:0000256" key="12">
    <source>
        <dbReference type="ARBA" id="ARBA00022932"/>
    </source>
</evidence>
<gene>
    <name evidence="17" type="ORF">F3Y22_tig00110847pilonHSYRG00180</name>
</gene>
<protein>
    <recommendedName>
        <fullName evidence="19">Integrase catalytic domain-containing protein</fullName>
    </recommendedName>
</protein>
<dbReference type="Proteomes" id="UP000436088">
    <property type="component" value="Unassembled WGS sequence"/>
</dbReference>
<dbReference type="Gene3D" id="2.40.50.40">
    <property type="match status" value="1"/>
</dbReference>
<accession>A0A6A2ZLV3</accession>
<dbReference type="InterPro" id="IPR012337">
    <property type="entry name" value="RNaseH-like_sf"/>
</dbReference>
<evidence type="ECO:0000256" key="14">
    <source>
        <dbReference type="ARBA" id="ARBA00023172"/>
    </source>
</evidence>
<evidence type="ECO:0000256" key="9">
    <source>
        <dbReference type="ARBA" id="ARBA00022842"/>
    </source>
</evidence>
<dbReference type="Gene3D" id="1.10.340.70">
    <property type="match status" value="1"/>
</dbReference>
<dbReference type="PANTHER" id="PTHR37984">
    <property type="entry name" value="PROTEIN CBG26694"/>
    <property type="match status" value="1"/>
</dbReference>
<dbReference type="InterPro" id="IPR041373">
    <property type="entry name" value="RT_RNaseH"/>
</dbReference>
<dbReference type="InterPro" id="IPR023780">
    <property type="entry name" value="Chromo_domain"/>
</dbReference>
<dbReference type="CDD" id="cd09274">
    <property type="entry name" value="RNase_HI_RT_Ty3"/>
    <property type="match status" value="1"/>
</dbReference>
<dbReference type="InterPro" id="IPR041588">
    <property type="entry name" value="Integrase_H2C2"/>
</dbReference>
<name>A0A6A2ZLV3_HIBSY</name>
<dbReference type="GO" id="GO:0046872">
    <property type="term" value="F:metal ion binding"/>
    <property type="evidence" value="ECO:0007669"/>
    <property type="project" value="UniProtKB-KW"/>
</dbReference>
<evidence type="ECO:0000256" key="11">
    <source>
        <dbReference type="ARBA" id="ARBA00022918"/>
    </source>
</evidence>
<keyword evidence="4" id="KW-0540">Nuclease</keyword>
<evidence type="ECO:0000256" key="3">
    <source>
        <dbReference type="ARBA" id="ARBA00022695"/>
    </source>
</evidence>
<keyword evidence="5" id="KW-0479">Metal-binding</keyword>
<keyword evidence="6" id="KW-0064">Aspartyl protease</keyword>
<evidence type="ECO:0000256" key="6">
    <source>
        <dbReference type="ARBA" id="ARBA00022750"/>
    </source>
</evidence>
<dbReference type="PANTHER" id="PTHR37984:SF5">
    <property type="entry name" value="PROTEIN NYNRIN-LIKE"/>
    <property type="match status" value="1"/>
</dbReference>
<dbReference type="GO" id="GO:0004190">
    <property type="term" value="F:aspartic-type endopeptidase activity"/>
    <property type="evidence" value="ECO:0007669"/>
    <property type="project" value="UniProtKB-KW"/>
</dbReference>
<keyword evidence="12" id="KW-0239">DNA-directed DNA polymerase</keyword>
<dbReference type="AlphaFoldDB" id="A0A6A2ZLV3"/>
<dbReference type="SUPFAM" id="SSF53098">
    <property type="entry name" value="Ribonuclease H-like"/>
    <property type="match status" value="1"/>
</dbReference>
<dbReference type="EMBL" id="VEPZ02001137">
    <property type="protein sequence ID" value="KAE8692279.1"/>
    <property type="molecule type" value="Genomic_DNA"/>
</dbReference>
<keyword evidence="9" id="KW-0460">Magnesium</keyword>
<dbReference type="PROSITE" id="PS50994">
    <property type="entry name" value="INTEGRASE"/>
    <property type="match status" value="1"/>
</dbReference>
<dbReference type="InterPro" id="IPR043502">
    <property type="entry name" value="DNA/RNA_pol_sf"/>
</dbReference>
<dbReference type="GO" id="GO:0003887">
    <property type="term" value="F:DNA-directed DNA polymerase activity"/>
    <property type="evidence" value="ECO:0007669"/>
    <property type="project" value="UniProtKB-KW"/>
</dbReference>
<dbReference type="GO" id="GO:0003677">
    <property type="term" value="F:DNA binding"/>
    <property type="evidence" value="ECO:0007669"/>
    <property type="project" value="UniProtKB-KW"/>
</dbReference>
<keyword evidence="1" id="KW-0645">Protease</keyword>